<dbReference type="AlphaFoldDB" id="A0A183AZZ4"/>
<gene>
    <name evidence="2" type="ORF">ECPE_LOCUS12528</name>
</gene>
<dbReference type="Proteomes" id="UP000272942">
    <property type="component" value="Unassembled WGS sequence"/>
</dbReference>
<keyword evidence="3" id="KW-1185">Reference proteome</keyword>
<evidence type="ECO:0000313" key="2">
    <source>
        <dbReference type="EMBL" id="VDP89800.1"/>
    </source>
</evidence>
<organism evidence="4">
    <name type="scientific">Echinostoma caproni</name>
    <dbReference type="NCBI Taxonomy" id="27848"/>
    <lineage>
        <taxon>Eukaryota</taxon>
        <taxon>Metazoa</taxon>
        <taxon>Spiralia</taxon>
        <taxon>Lophotrochozoa</taxon>
        <taxon>Platyhelminthes</taxon>
        <taxon>Trematoda</taxon>
        <taxon>Digenea</taxon>
        <taxon>Plagiorchiida</taxon>
        <taxon>Echinostomata</taxon>
        <taxon>Echinostomatoidea</taxon>
        <taxon>Echinostomatidae</taxon>
        <taxon>Echinostoma</taxon>
    </lineage>
</organism>
<proteinExistence type="predicted"/>
<accession>A0A183AZZ4</accession>
<dbReference type="GO" id="GO:0003676">
    <property type="term" value="F:nucleic acid binding"/>
    <property type="evidence" value="ECO:0007669"/>
    <property type="project" value="InterPro"/>
</dbReference>
<evidence type="ECO:0000259" key="1">
    <source>
        <dbReference type="Pfam" id="PF03184"/>
    </source>
</evidence>
<dbReference type="WBParaSite" id="ECPE_0001256501-mRNA-1">
    <property type="protein sequence ID" value="ECPE_0001256501-mRNA-1"/>
    <property type="gene ID" value="ECPE_0001256501"/>
</dbReference>
<dbReference type="InterPro" id="IPR004875">
    <property type="entry name" value="DDE_SF_endonuclease_dom"/>
</dbReference>
<reference evidence="4" key="1">
    <citation type="submission" date="2016-06" db="UniProtKB">
        <authorList>
            <consortium name="WormBaseParasite"/>
        </authorList>
    </citation>
    <scope>IDENTIFICATION</scope>
</reference>
<dbReference type="Pfam" id="PF03184">
    <property type="entry name" value="DDE_1"/>
    <property type="match status" value="1"/>
</dbReference>
<evidence type="ECO:0000313" key="4">
    <source>
        <dbReference type="WBParaSite" id="ECPE_0001256501-mRNA-1"/>
    </source>
</evidence>
<feature type="domain" description="DDE-1" evidence="1">
    <location>
        <begin position="2"/>
        <end position="65"/>
    </location>
</feature>
<dbReference type="EMBL" id="UZAN01053034">
    <property type="protein sequence ID" value="VDP89800.1"/>
    <property type="molecule type" value="Genomic_DNA"/>
</dbReference>
<dbReference type="OrthoDB" id="6157693at2759"/>
<reference evidence="2 3" key="2">
    <citation type="submission" date="2018-11" db="EMBL/GenBank/DDBJ databases">
        <authorList>
            <consortium name="Pathogen Informatics"/>
        </authorList>
    </citation>
    <scope>NUCLEOTIDE SEQUENCE [LARGE SCALE GENOMIC DNA]</scope>
    <source>
        <strain evidence="2 3">Egypt</strain>
    </source>
</reference>
<evidence type="ECO:0000313" key="3">
    <source>
        <dbReference type="Proteomes" id="UP000272942"/>
    </source>
</evidence>
<name>A0A183AZZ4_9TREM</name>
<protein>
    <submittedName>
        <fullName evidence="4">DDE-1 domain-containing protein</fullName>
    </submittedName>
</protein>
<sequence>MLQPVDQNVIWSFKYSFRNNLLKYVLSLIKDEQISMKSEVDILIGMHLIKKAWVSVHSHVLIDAFIKAGFKPTFNQPLMRPPEDNCDLIENFTHYMSIDERLFEKEITSFRIKPSTAMKKTNVKQ</sequence>